<evidence type="ECO:0000256" key="2">
    <source>
        <dbReference type="SAM" id="SignalP"/>
    </source>
</evidence>
<evidence type="ECO:0000259" key="3">
    <source>
        <dbReference type="SMART" id="SM00287"/>
    </source>
</evidence>
<feature type="region of interest" description="Disordered" evidence="1">
    <location>
        <begin position="28"/>
        <end position="50"/>
    </location>
</feature>
<dbReference type="EMBL" id="JBHRTO010000001">
    <property type="protein sequence ID" value="MFC3181214.1"/>
    <property type="molecule type" value="Genomic_DNA"/>
</dbReference>
<gene>
    <name evidence="4" type="ORF">ACFOGH_09460</name>
</gene>
<keyword evidence="5" id="KW-1185">Reference proteome</keyword>
<dbReference type="InterPro" id="IPR003646">
    <property type="entry name" value="SH3-like_bac-type"/>
</dbReference>
<evidence type="ECO:0000256" key="1">
    <source>
        <dbReference type="SAM" id="MobiDB-lite"/>
    </source>
</evidence>
<dbReference type="InterPro" id="IPR010466">
    <property type="entry name" value="DUF1058"/>
</dbReference>
<organism evidence="4 5">
    <name type="scientific">Cypionkella sinensis</name>
    <dbReference type="NCBI Taxonomy" id="1756043"/>
    <lineage>
        <taxon>Bacteria</taxon>
        <taxon>Pseudomonadati</taxon>
        <taxon>Pseudomonadota</taxon>
        <taxon>Alphaproteobacteria</taxon>
        <taxon>Rhodobacterales</taxon>
        <taxon>Paracoccaceae</taxon>
        <taxon>Cypionkella</taxon>
    </lineage>
</organism>
<accession>A0ABV7J1T1</accession>
<evidence type="ECO:0000313" key="4">
    <source>
        <dbReference type="EMBL" id="MFC3181214.1"/>
    </source>
</evidence>
<name>A0ABV7J1T1_9RHOB</name>
<keyword evidence="2" id="KW-0732">Signal</keyword>
<sequence length="181" mass="20097">MNRKQFLAGMAGALLATRVAAQEELPMAPANDGKTPRDPHKGPVTNLPLPRYVSLKGREGNVRRGPGMTHRIDWVFTTAGMPLRITAEYDRWRRVEDYQGMGGWMQFNLLSGSRSVLVTQDMAEFRDGPDAQARVSFQAELGVIAKLLECNADWCRVNADGEKGWILKTALWGVDPGEVID</sequence>
<dbReference type="Pfam" id="PF06347">
    <property type="entry name" value="SH3_4"/>
    <property type="match status" value="2"/>
</dbReference>
<dbReference type="SMART" id="SM00287">
    <property type="entry name" value="SH3b"/>
    <property type="match status" value="2"/>
</dbReference>
<feature type="signal peptide" evidence="2">
    <location>
        <begin position="1"/>
        <end position="21"/>
    </location>
</feature>
<comment type="caution">
    <text evidence="4">The sequence shown here is derived from an EMBL/GenBank/DDBJ whole genome shotgun (WGS) entry which is preliminary data.</text>
</comment>
<reference evidence="5" key="1">
    <citation type="journal article" date="2019" name="Int. J. Syst. Evol. Microbiol.">
        <title>The Global Catalogue of Microorganisms (GCM) 10K type strain sequencing project: providing services to taxonomists for standard genome sequencing and annotation.</title>
        <authorList>
            <consortium name="The Broad Institute Genomics Platform"/>
            <consortium name="The Broad Institute Genome Sequencing Center for Infectious Disease"/>
            <person name="Wu L."/>
            <person name="Ma J."/>
        </authorList>
    </citation>
    <scope>NUCLEOTIDE SEQUENCE [LARGE SCALE GENOMIC DNA]</scope>
    <source>
        <strain evidence="5">KCTC 52039</strain>
    </source>
</reference>
<proteinExistence type="predicted"/>
<dbReference type="Gene3D" id="2.30.30.40">
    <property type="entry name" value="SH3 Domains"/>
    <property type="match status" value="1"/>
</dbReference>
<evidence type="ECO:0000313" key="5">
    <source>
        <dbReference type="Proteomes" id="UP001595547"/>
    </source>
</evidence>
<protein>
    <submittedName>
        <fullName evidence="4">SH3 domain-containing protein</fullName>
    </submittedName>
</protein>
<feature type="domain" description="SH3b" evidence="3">
    <location>
        <begin position="114"/>
        <end position="175"/>
    </location>
</feature>
<dbReference type="RefSeq" id="WP_380072822.1">
    <property type="nucleotide sequence ID" value="NZ_JBHRTO010000001.1"/>
</dbReference>
<feature type="chain" id="PRO_5046437849" evidence="2">
    <location>
        <begin position="22"/>
        <end position="181"/>
    </location>
</feature>
<dbReference type="Proteomes" id="UP001595547">
    <property type="component" value="Unassembled WGS sequence"/>
</dbReference>
<feature type="domain" description="SH3b" evidence="3">
    <location>
        <begin position="50"/>
        <end position="113"/>
    </location>
</feature>